<dbReference type="GeneID" id="9589786"/>
<dbReference type="KEGG" id="scm:SCHCO_02626097"/>
<sequence length="71" mass="7403">MQFLVVISASLALGFLFATAAPVVVRGTDLTATAASDALTARQDECTKPENDRMKGSSGDKGDEGHLQACF</sequence>
<keyword evidence="2" id="KW-0732">Signal</keyword>
<accession>D8Q4Z1</accession>
<name>D8Q4Z1_SCHCM</name>
<evidence type="ECO:0000256" key="1">
    <source>
        <dbReference type="SAM" id="MobiDB-lite"/>
    </source>
</evidence>
<protein>
    <submittedName>
        <fullName evidence="3">Uncharacterized protein</fullName>
    </submittedName>
</protein>
<organism evidence="4">
    <name type="scientific">Schizophyllum commune (strain H4-8 / FGSC 9210)</name>
    <name type="common">Split gill fungus</name>
    <dbReference type="NCBI Taxonomy" id="578458"/>
    <lineage>
        <taxon>Eukaryota</taxon>
        <taxon>Fungi</taxon>
        <taxon>Dikarya</taxon>
        <taxon>Basidiomycota</taxon>
        <taxon>Agaricomycotina</taxon>
        <taxon>Agaricomycetes</taxon>
        <taxon>Agaricomycetidae</taxon>
        <taxon>Agaricales</taxon>
        <taxon>Schizophyllaceae</taxon>
        <taxon>Schizophyllum</taxon>
    </lineage>
</organism>
<keyword evidence="4" id="KW-1185">Reference proteome</keyword>
<feature type="non-terminal residue" evidence="3">
    <location>
        <position position="71"/>
    </location>
</feature>
<feature type="region of interest" description="Disordered" evidence="1">
    <location>
        <begin position="42"/>
        <end position="71"/>
    </location>
</feature>
<feature type="chain" id="PRO_5003120626" evidence="2">
    <location>
        <begin position="21"/>
        <end position="71"/>
    </location>
</feature>
<dbReference type="VEuPathDB" id="FungiDB:SCHCODRAFT_02626097"/>
<dbReference type="HOGENOM" id="CLU_2741474_0_0_1"/>
<gene>
    <name evidence="3" type="ORF">SCHCODRAFT_109047</name>
</gene>
<dbReference type="InParanoid" id="D8Q4Z1"/>
<dbReference type="Proteomes" id="UP000007431">
    <property type="component" value="Unassembled WGS sequence"/>
</dbReference>
<evidence type="ECO:0000256" key="2">
    <source>
        <dbReference type="SAM" id="SignalP"/>
    </source>
</evidence>
<feature type="signal peptide" evidence="2">
    <location>
        <begin position="1"/>
        <end position="20"/>
    </location>
</feature>
<evidence type="ECO:0000313" key="4">
    <source>
        <dbReference type="Proteomes" id="UP000007431"/>
    </source>
</evidence>
<proteinExistence type="predicted"/>
<dbReference type="AlphaFoldDB" id="D8Q4Z1"/>
<dbReference type="EMBL" id="GL377306">
    <property type="protein sequence ID" value="EFI97318.1"/>
    <property type="molecule type" value="Genomic_DNA"/>
</dbReference>
<dbReference type="RefSeq" id="XP_003032221.1">
    <property type="nucleotide sequence ID" value="XM_003032175.1"/>
</dbReference>
<reference evidence="3 4" key="1">
    <citation type="journal article" date="2010" name="Nat. Biotechnol.">
        <title>Genome sequence of the model mushroom Schizophyllum commune.</title>
        <authorList>
            <person name="Ohm R.A."/>
            <person name="de Jong J.F."/>
            <person name="Lugones L.G."/>
            <person name="Aerts A."/>
            <person name="Kothe E."/>
            <person name="Stajich J.E."/>
            <person name="de Vries R.P."/>
            <person name="Record E."/>
            <person name="Levasseur A."/>
            <person name="Baker S.E."/>
            <person name="Bartholomew K.A."/>
            <person name="Coutinho P.M."/>
            <person name="Erdmann S."/>
            <person name="Fowler T.J."/>
            <person name="Gathman A.C."/>
            <person name="Lombard V."/>
            <person name="Henrissat B."/>
            <person name="Knabe N."/>
            <person name="Kuees U."/>
            <person name="Lilly W.W."/>
            <person name="Lindquist E."/>
            <person name="Lucas S."/>
            <person name="Magnuson J.K."/>
            <person name="Piumi F."/>
            <person name="Raudaskoski M."/>
            <person name="Salamov A."/>
            <person name="Schmutz J."/>
            <person name="Schwarze F.W.M.R."/>
            <person name="vanKuyk P.A."/>
            <person name="Horton J.S."/>
            <person name="Grigoriev I.V."/>
            <person name="Woesten H.A.B."/>
        </authorList>
    </citation>
    <scope>NUCLEOTIDE SEQUENCE [LARGE SCALE GENOMIC DNA]</scope>
    <source>
        <strain evidence="4">H4-8 / FGSC 9210</strain>
    </source>
</reference>
<evidence type="ECO:0000313" key="3">
    <source>
        <dbReference type="EMBL" id="EFI97318.1"/>
    </source>
</evidence>
<dbReference type="OrthoDB" id="10460804at2759"/>